<keyword evidence="3" id="KW-1185">Reference proteome</keyword>
<keyword evidence="1" id="KW-1133">Transmembrane helix</keyword>
<protein>
    <submittedName>
        <fullName evidence="2">Uncharacterized protein</fullName>
    </submittedName>
</protein>
<dbReference type="RefSeq" id="WP_303283184.1">
    <property type="nucleotide sequence ID" value="NZ_BAABCZ010000004.1"/>
</dbReference>
<gene>
    <name evidence="2" type="ORF">Q4Q39_14210</name>
</gene>
<sequence length="60" mass="6830">MMLILLVYNPTLEEWLVLGGGVFFILLIAYLFTKYTKYGGGSNYGITGEFDDDFDHLNDD</sequence>
<accession>A0ABT8X3L7</accession>
<keyword evidence="1" id="KW-0472">Membrane</keyword>
<name>A0ABT8X3L7_9FLAO</name>
<reference evidence="2" key="1">
    <citation type="submission" date="2023-07" db="EMBL/GenBank/DDBJ databases">
        <title>Two novel species in the genus Flavivirga.</title>
        <authorList>
            <person name="Kwon K."/>
        </authorList>
    </citation>
    <scope>NUCLEOTIDE SEQUENCE</scope>
    <source>
        <strain evidence="2">KACC 14157</strain>
    </source>
</reference>
<feature type="transmembrane region" description="Helical" evidence="1">
    <location>
        <begin position="15"/>
        <end position="33"/>
    </location>
</feature>
<evidence type="ECO:0000313" key="3">
    <source>
        <dbReference type="Proteomes" id="UP001176891"/>
    </source>
</evidence>
<comment type="caution">
    <text evidence="2">The sequence shown here is derived from an EMBL/GenBank/DDBJ whole genome shotgun (WGS) entry which is preliminary data.</text>
</comment>
<dbReference type="Proteomes" id="UP001176891">
    <property type="component" value="Unassembled WGS sequence"/>
</dbReference>
<keyword evidence="1" id="KW-0812">Transmembrane</keyword>
<evidence type="ECO:0000313" key="2">
    <source>
        <dbReference type="EMBL" id="MDO5988561.1"/>
    </source>
</evidence>
<organism evidence="2 3">
    <name type="scientific">Flavivirga amylovorans</name>
    <dbReference type="NCBI Taxonomy" id="870486"/>
    <lineage>
        <taxon>Bacteria</taxon>
        <taxon>Pseudomonadati</taxon>
        <taxon>Bacteroidota</taxon>
        <taxon>Flavobacteriia</taxon>
        <taxon>Flavobacteriales</taxon>
        <taxon>Flavobacteriaceae</taxon>
        <taxon>Flavivirga</taxon>
    </lineage>
</organism>
<evidence type="ECO:0000256" key="1">
    <source>
        <dbReference type="SAM" id="Phobius"/>
    </source>
</evidence>
<dbReference type="EMBL" id="JAUOEM010000005">
    <property type="protein sequence ID" value="MDO5988561.1"/>
    <property type="molecule type" value="Genomic_DNA"/>
</dbReference>
<proteinExistence type="predicted"/>